<dbReference type="PROSITE" id="PS51257">
    <property type="entry name" value="PROKAR_LIPOPROTEIN"/>
    <property type="match status" value="1"/>
</dbReference>
<evidence type="ECO:0000256" key="1">
    <source>
        <dbReference type="SAM" id="SignalP"/>
    </source>
</evidence>
<dbReference type="HOGENOM" id="CLU_2022052_0_0_9"/>
<proteinExistence type="predicted"/>
<dbReference type="STRING" id="649639.Bcell_1187"/>
<gene>
    <name evidence="2" type="ordered locus">Bcell_1187</name>
</gene>
<sequence length="122" mass="13872" precursor="true">MKKAIIFLLICFFVILLTACSTSETNKEADKGFESTIIVEQNGLLVLNKPGDGYETVAVFEEIIDNHTFTALNENGEVVYYLYHSNFTESIEELNNGDEVFISYQGDLESEDKLVMFISKFY</sequence>
<dbReference type="AlphaFoldDB" id="E6TRS9"/>
<dbReference type="Proteomes" id="UP000001401">
    <property type="component" value="Chromosome"/>
</dbReference>
<accession>E6TRS9</accession>
<dbReference type="KEGG" id="bco:Bcell_1187"/>
<dbReference type="EMBL" id="CP002394">
    <property type="protein sequence ID" value="ADU29452.1"/>
    <property type="molecule type" value="Genomic_DNA"/>
</dbReference>
<reference evidence="2 3" key="1">
    <citation type="submission" date="2010-12" db="EMBL/GenBank/DDBJ databases">
        <title>Complete sequence of Bacillus cellulosilyticus DSM 2522.</title>
        <authorList>
            <consortium name="US DOE Joint Genome Institute"/>
            <person name="Lucas S."/>
            <person name="Copeland A."/>
            <person name="Lapidus A."/>
            <person name="Cheng J.-F."/>
            <person name="Bruce D."/>
            <person name="Goodwin L."/>
            <person name="Pitluck S."/>
            <person name="Chertkov O."/>
            <person name="Detter J.C."/>
            <person name="Han C."/>
            <person name="Tapia R."/>
            <person name="Land M."/>
            <person name="Hauser L."/>
            <person name="Jeffries C."/>
            <person name="Kyrpides N."/>
            <person name="Ivanova N."/>
            <person name="Mikhailova N."/>
            <person name="Brumm P."/>
            <person name="Mead D."/>
            <person name="Woyke T."/>
        </authorList>
    </citation>
    <scope>NUCLEOTIDE SEQUENCE [LARGE SCALE GENOMIC DNA]</scope>
    <source>
        <strain evidence="3">ATCC 21833 / DSM 2522 / FERM P-1141 / JCM 9156 / N-4</strain>
    </source>
</reference>
<evidence type="ECO:0008006" key="4">
    <source>
        <dbReference type="Google" id="ProtNLM"/>
    </source>
</evidence>
<protein>
    <recommendedName>
        <fullName evidence="4">DUF3221 domain-containing protein</fullName>
    </recommendedName>
</protein>
<keyword evidence="3" id="KW-1185">Reference proteome</keyword>
<name>E6TRS9_EVAC2</name>
<organism evidence="2 3">
    <name type="scientific">Evansella cellulosilytica (strain ATCC 21833 / DSM 2522 / FERM P-1141 / JCM 9156 / N-4)</name>
    <name type="common">Bacillus cellulosilyticus</name>
    <dbReference type="NCBI Taxonomy" id="649639"/>
    <lineage>
        <taxon>Bacteria</taxon>
        <taxon>Bacillati</taxon>
        <taxon>Bacillota</taxon>
        <taxon>Bacilli</taxon>
        <taxon>Bacillales</taxon>
        <taxon>Bacillaceae</taxon>
        <taxon>Evansella</taxon>
    </lineage>
</organism>
<feature type="chain" id="PRO_5039448248" description="DUF3221 domain-containing protein" evidence="1">
    <location>
        <begin position="20"/>
        <end position="122"/>
    </location>
</feature>
<dbReference type="RefSeq" id="WP_013487793.1">
    <property type="nucleotide sequence ID" value="NC_014829.1"/>
</dbReference>
<evidence type="ECO:0000313" key="2">
    <source>
        <dbReference type="EMBL" id="ADU29452.1"/>
    </source>
</evidence>
<evidence type="ECO:0000313" key="3">
    <source>
        <dbReference type="Proteomes" id="UP000001401"/>
    </source>
</evidence>
<keyword evidence="1" id="KW-0732">Signal</keyword>
<feature type="signal peptide" evidence="1">
    <location>
        <begin position="1"/>
        <end position="19"/>
    </location>
</feature>